<protein>
    <submittedName>
        <fullName evidence="1">Uncharacterized protein</fullName>
    </submittedName>
</protein>
<gene>
    <name evidence="1" type="ORF">LYPA_23C008534</name>
</gene>
<dbReference type="Proteomes" id="UP000386466">
    <property type="component" value="Unassembled WGS sequence"/>
</dbReference>
<keyword evidence="2" id="KW-1185">Reference proteome</keyword>
<accession>A0A485MIE0</accession>
<evidence type="ECO:0000313" key="1">
    <source>
        <dbReference type="EMBL" id="VFV20187.1"/>
    </source>
</evidence>
<reference evidence="1 2" key="1">
    <citation type="submission" date="2019-01" db="EMBL/GenBank/DDBJ databases">
        <authorList>
            <person name="Alioto T."/>
            <person name="Alioto T."/>
        </authorList>
    </citation>
    <scope>NUCLEOTIDE SEQUENCE [LARGE SCALE GENOMIC DNA]</scope>
</reference>
<name>A0A485MIE0_LYNPA</name>
<dbReference type="EMBL" id="CAAGRJ010002339">
    <property type="protein sequence ID" value="VFV20187.1"/>
    <property type="molecule type" value="Genomic_DNA"/>
</dbReference>
<sequence>MRTHLVRHNTLVKLPALDFGSGHNLTVLEFEPRFGLYAVGVEPAWDCVSLFLCPSPACSLSLSQNK</sequence>
<proteinExistence type="predicted"/>
<dbReference type="AlphaFoldDB" id="A0A485MIE0"/>
<evidence type="ECO:0000313" key="2">
    <source>
        <dbReference type="Proteomes" id="UP000386466"/>
    </source>
</evidence>
<organism evidence="1 2">
    <name type="scientific">Lynx pardinus</name>
    <name type="common">Iberian lynx</name>
    <name type="synonym">Felis pardina</name>
    <dbReference type="NCBI Taxonomy" id="191816"/>
    <lineage>
        <taxon>Eukaryota</taxon>
        <taxon>Metazoa</taxon>
        <taxon>Chordata</taxon>
        <taxon>Craniata</taxon>
        <taxon>Vertebrata</taxon>
        <taxon>Euteleostomi</taxon>
        <taxon>Mammalia</taxon>
        <taxon>Eutheria</taxon>
        <taxon>Laurasiatheria</taxon>
        <taxon>Carnivora</taxon>
        <taxon>Feliformia</taxon>
        <taxon>Felidae</taxon>
        <taxon>Felinae</taxon>
        <taxon>Lynx</taxon>
    </lineage>
</organism>